<proteinExistence type="predicted"/>
<dbReference type="AlphaFoldDB" id="A0ABD2MGK5"/>
<dbReference type="EMBL" id="JABFTP020000001">
    <property type="protein sequence ID" value="KAL3265317.1"/>
    <property type="molecule type" value="Genomic_DNA"/>
</dbReference>
<evidence type="ECO:0000313" key="3">
    <source>
        <dbReference type="Proteomes" id="UP001516400"/>
    </source>
</evidence>
<keyword evidence="3" id="KW-1185">Reference proteome</keyword>
<comment type="caution">
    <text evidence="2">The sequence shown here is derived from an EMBL/GenBank/DDBJ whole genome shotgun (WGS) entry which is preliminary data.</text>
</comment>
<name>A0ABD2MGK5_9CUCU</name>
<accession>A0ABD2MGK5</accession>
<evidence type="ECO:0000256" key="1">
    <source>
        <dbReference type="SAM" id="MobiDB-lite"/>
    </source>
</evidence>
<feature type="compositionally biased region" description="Polar residues" evidence="1">
    <location>
        <begin position="8"/>
        <end position="18"/>
    </location>
</feature>
<feature type="compositionally biased region" description="Basic and acidic residues" evidence="1">
    <location>
        <begin position="29"/>
        <end position="39"/>
    </location>
</feature>
<sequence length="70" mass="8538">MDIKKQYSKYSDQMNPNNDKYWKNRGYTKKPENWEDLSKKSPMSKEAQDNRSRQRNPNNEAYYKSREGNQ</sequence>
<organism evidence="2 3">
    <name type="scientific">Cryptolaemus montrouzieri</name>
    <dbReference type="NCBI Taxonomy" id="559131"/>
    <lineage>
        <taxon>Eukaryota</taxon>
        <taxon>Metazoa</taxon>
        <taxon>Ecdysozoa</taxon>
        <taxon>Arthropoda</taxon>
        <taxon>Hexapoda</taxon>
        <taxon>Insecta</taxon>
        <taxon>Pterygota</taxon>
        <taxon>Neoptera</taxon>
        <taxon>Endopterygota</taxon>
        <taxon>Coleoptera</taxon>
        <taxon>Polyphaga</taxon>
        <taxon>Cucujiformia</taxon>
        <taxon>Coccinelloidea</taxon>
        <taxon>Coccinellidae</taxon>
        <taxon>Scymninae</taxon>
        <taxon>Scymnini</taxon>
        <taxon>Cryptolaemus</taxon>
    </lineage>
</organism>
<reference evidence="2 3" key="1">
    <citation type="journal article" date="2021" name="BMC Biol.">
        <title>Horizontally acquired antibacterial genes associated with adaptive radiation of ladybird beetles.</title>
        <authorList>
            <person name="Li H.S."/>
            <person name="Tang X.F."/>
            <person name="Huang Y.H."/>
            <person name="Xu Z.Y."/>
            <person name="Chen M.L."/>
            <person name="Du X.Y."/>
            <person name="Qiu B.Y."/>
            <person name="Chen P.T."/>
            <person name="Zhang W."/>
            <person name="Slipinski A."/>
            <person name="Escalona H.E."/>
            <person name="Waterhouse R.M."/>
            <person name="Zwick A."/>
            <person name="Pang H."/>
        </authorList>
    </citation>
    <scope>NUCLEOTIDE SEQUENCE [LARGE SCALE GENOMIC DNA]</scope>
    <source>
        <strain evidence="2">SYSU2018</strain>
    </source>
</reference>
<feature type="region of interest" description="Disordered" evidence="1">
    <location>
        <begin position="1"/>
        <end position="70"/>
    </location>
</feature>
<gene>
    <name evidence="2" type="ORF">HHI36_009525</name>
</gene>
<evidence type="ECO:0000313" key="2">
    <source>
        <dbReference type="EMBL" id="KAL3265317.1"/>
    </source>
</evidence>
<protein>
    <submittedName>
        <fullName evidence="2">Uncharacterized protein</fullName>
    </submittedName>
</protein>
<dbReference type="Proteomes" id="UP001516400">
    <property type="component" value="Unassembled WGS sequence"/>
</dbReference>